<dbReference type="EMBL" id="JABSWW010000001">
    <property type="protein sequence ID" value="NRT92060.1"/>
    <property type="molecule type" value="Genomic_DNA"/>
</dbReference>
<reference evidence="1" key="3">
    <citation type="journal article" date="2022" name="Nat. Biotechnol.">
        <title>Carbon-negative production of acetone and isopropanol by gas fermentation at industrial pilot scale.</title>
        <authorList>
            <person name="Liew F.E."/>
            <person name="Nogle R."/>
            <person name="Abdalla T."/>
            <person name="Rasor B.J."/>
            <person name="Canter C."/>
            <person name="Jensen R.O."/>
            <person name="Wang L."/>
            <person name="Strutz J."/>
            <person name="Chirania P."/>
            <person name="De Tissera S."/>
            <person name="Mueller A.P."/>
            <person name="Ruan Z."/>
            <person name="Gao A."/>
            <person name="Tran L."/>
            <person name="Engle N.L."/>
            <person name="Bromley J.C."/>
            <person name="Daniell J."/>
            <person name="Conrado R."/>
            <person name="Tschaplinski T.J."/>
            <person name="Giannone R.J."/>
            <person name="Hettich R.L."/>
            <person name="Karim A.S."/>
            <person name="Simpson S.D."/>
            <person name="Brown S.D."/>
            <person name="Leang C."/>
            <person name="Jewett M.C."/>
            <person name="Kopke M."/>
        </authorList>
    </citation>
    <scope>NUCLEOTIDE SEQUENCE</scope>
    <source>
        <strain evidence="1">DJ080</strain>
    </source>
</reference>
<accession>A0A1S9MYT0</accession>
<protein>
    <submittedName>
        <fullName evidence="1">RNase P subunit RPR2</fullName>
    </submittedName>
</protein>
<dbReference type="EMBL" id="MWMH01000017">
    <property type="protein sequence ID" value="OOP70444.1"/>
    <property type="molecule type" value="Genomic_DNA"/>
</dbReference>
<evidence type="ECO:0000313" key="3">
    <source>
        <dbReference type="Proteomes" id="UP000190959"/>
    </source>
</evidence>
<dbReference type="AlphaFoldDB" id="A0A1S9MYT0"/>
<evidence type="ECO:0000313" key="1">
    <source>
        <dbReference type="EMBL" id="NRT92060.1"/>
    </source>
</evidence>
<dbReference type="Proteomes" id="UP001193748">
    <property type="component" value="Unassembled WGS sequence"/>
</dbReference>
<dbReference type="RefSeq" id="WP_078117646.1">
    <property type="nucleotide sequence ID" value="NZ_JABSWW010000001.1"/>
</dbReference>
<evidence type="ECO:0000313" key="2">
    <source>
        <dbReference type="EMBL" id="OOP70444.1"/>
    </source>
</evidence>
<organism evidence="2 3">
    <name type="scientific">Clostridium beijerinckii</name>
    <name type="common">Clostridium MP</name>
    <dbReference type="NCBI Taxonomy" id="1520"/>
    <lineage>
        <taxon>Bacteria</taxon>
        <taxon>Bacillati</taxon>
        <taxon>Bacillota</taxon>
        <taxon>Clostridia</taxon>
        <taxon>Eubacteriales</taxon>
        <taxon>Clostridiaceae</taxon>
        <taxon>Clostridium</taxon>
    </lineage>
</organism>
<sequence>MVNEYCPKCHALEIMNVNTVERNEEDEKGNFFKIITNSYNCNTCNTFVRSEDQKIQIEYKEA</sequence>
<name>A0A1S9MYT0_CLOBE</name>
<dbReference type="Proteomes" id="UP000190959">
    <property type="component" value="Unassembled WGS sequence"/>
</dbReference>
<gene>
    <name evidence="1" type="ORF">B0H41_005739</name>
    <name evidence="2" type="ORF">CBEIBR21_26395</name>
</gene>
<comment type="caution">
    <text evidence="2">The sequence shown here is derived from an EMBL/GenBank/DDBJ whole genome shotgun (WGS) entry which is preliminary data.</text>
</comment>
<reference evidence="1" key="2">
    <citation type="submission" date="2020-05" db="EMBL/GenBank/DDBJ databases">
        <authorList>
            <person name="Brown S."/>
            <person name="Huntemann M."/>
            <person name="Clum A."/>
            <person name="Spunde A."/>
            <person name="Palaniappan K."/>
            <person name="Ritter S."/>
            <person name="Mikhailova N."/>
            <person name="Chen I.-M."/>
            <person name="Stamatis D."/>
            <person name="Reddy T."/>
            <person name="O'Malley R."/>
            <person name="Daum C."/>
            <person name="Shapiro N."/>
            <person name="Ivanova N."/>
            <person name="Kyrpides N."/>
            <person name="Woyke T."/>
        </authorList>
    </citation>
    <scope>NUCLEOTIDE SEQUENCE</scope>
    <source>
        <strain evidence="1">DJ080</strain>
    </source>
</reference>
<reference evidence="2 3" key="1">
    <citation type="submission" date="2017-02" db="EMBL/GenBank/DDBJ databases">
        <title>Genome sequence of Clostridium beijerinckii Br21.</title>
        <authorList>
            <person name="Fonseca B.C."/>
            <person name="Guazzaroni M.E."/>
            <person name="Riano-Pachon D.M."/>
            <person name="Reginatto V."/>
        </authorList>
    </citation>
    <scope>NUCLEOTIDE SEQUENCE [LARGE SCALE GENOMIC DNA]</scope>
    <source>
        <strain evidence="2 3">Br21</strain>
    </source>
</reference>
<proteinExistence type="predicted"/>